<keyword evidence="5" id="KW-1133">Transmembrane helix</keyword>
<protein>
    <submittedName>
        <fullName evidence="8">Papain family cysteine protease-containing protein</fullName>
    </submittedName>
</protein>
<name>A0A2H6KD50_9APIC</name>
<dbReference type="RefSeq" id="XP_028867161.1">
    <property type="nucleotide sequence ID" value="XM_029011328.1"/>
</dbReference>
<evidence type="ECO:0000259" key="7">
    <source>
        <dbReference type="SMART" id="SM00848"/>
    </source>
</evidence>
<dbReference type="PROSITE" id="PS00640">
    <property type="entry name" value="THIOL_PROTEASE_ASN"/>
    <property type="match status" value="1"/>
</dbReference>
<dbReference type="SMART" id="SM00848">
    <property type="entry name" value="Inhibitor_I29"/>
    <property type="match status" value="1"/>
</dbReference>
<keyword evidence="8" id="KW-0645">Protease</keyword>
<dbReference type="Proteomes" id="UP000236319">
    <property type="component" value="Unassembled WGS sequence"/>
</dbReference>
<dbReference type="GO" id="GO:0008234">
    <property type="term" value="F:cysteine-type peptidase activity"/>
    <property type="evidence" value="ECO:0007669"/>
    <property type="project" value="InterPro"/>
</dbReference>
<accession>A0A2H6KD50</accession>
<dbReference type="GeneID" id="39874688"/>
<comment type="caution">
    <text evidence="8">The sequence shown here is derived from an EMBL/GenBank/DDBJ whole genome shotgun (WGS) entry which is preliminary data.</text>
</comment>
<dbReference type="InterPro" id="IPR013128">
    <property type="entry name" value="Peptidase_C1A"/>
</dbReference>
<keyword evidence="5" id="KW-0812">Transmembrane</keyword>
<evidence type="ECO:0000256" key="5">
    <source>
        <dbReference type="SAM" id="Phobius"/>
    </source>
</evidence>
<dbReference type="GO" id="GO:0006508">
    <property type="term" value="P:proteolysis"/>
    <property type="evidence" value="ECO:0007669"/>
    <property type="project" value="UniProtKB-KW"/>
</dbReference>
<dbReference type="InterPro" id="IPR000169">
    <property type="entry name" value="Pept_cys_AS"/>
</dbReference>
<evidence type="ECO:0000313" key="9">
    <source>
        <dbReference type="Proteomes" id="UP000236319"/>
    </source>
</evidence>
<dbReference type="Pfam" id="PF00112">
    <property type="entry name" value="Peptidase_C1"/>
    <property type="match status" value="1"/>
</dbReference>
<dbReference type="InterPro" id="IPR025661">
    <property type="entry name" value="Pept_asp_AS"/>
</dbReference>
<dbReference type="InterPro" id="IPR013201">
    <property type="entry name" value="Prot_inhib_I29"/>
</dbReference>
<dbReference type="SMART" id="SM00645">
    <property type="entry name" value="Pept_C1"/>
    <property type="match status" value="1"/>
</dbReference>
<feature type="domain" description="Peptidase C1A papain C-terminal" evidence="6">
    <location>
        <begin position="214"/>
        <end position="422"/>
    </location>
</feature>
<keyword evidence="4" id="KW-0325">Glycoprotein</keyword>
<evidence type="ECO:0000256" key="4">
    <source>
        <dbReference type="ARBA" id="ARBA00023180"/>
    </source>
</evidence>
<sequence length="423" mass="47388">MTSETAVQDDLASRAETSDDLLKNGFGGKPDPWHSRLRAFFRRRGKCFFALLAALVFLLCFVIVAVIGNDTLYSSQERAVRKALVRLKFENYNTVEGVTDEDPAYIVCRALGASTTLLNPEKDAEIYVQYNDFNRQYNRSHASVMEKVRRFGVFHANVRRIDAFNSMKDRTFEMGVNKFADMTTDEFMALQGARVSTPKFDRSAVALVLDGTIETVDIDLRRDGRMTAVKDQGTCGSCWAFAALAVVEAYFKEQRSLILDLSEQQLVDCVEECHGCNGGDSYQAYQYITSRGVYTRAAYPYNAQEGQCMSPPGEPRYRLQEFRIAESPDLVHLLKMHGPLTVYAAVTPMWQFYKSGILNYCGDTVNHAVTLAGAGQIDQEAFWLIKNSWGTSWGEEGYVRVARGSSSLKDECGMSHVALFAVS</sequence>
<dbReference type="InterPro" id="IPR039417">
    <property type="entry name" value="Peptidase_C1A_papain-like"/>
</dbReference>
<dbReference type="InterPro" id="IPR038765">
    <property type="entry name" value="Papain-like_cys_pep_sf"/>
</dbReference>
<keyword evidence="9" id="KW-1185">Reference proteome</keyword>
<dbReference type="Pfam" id="PF08246">
    <property type="entry name" value="Inhibitor_I29"/>
    <property type="match status" value="1"/>
</dbReference>
<evidence type="ECO:0000256" key="1">
    <source>
        <dbReference type="ARBA" id="ARBA00008455"/>
    </source>
</evidence>
<evidence type="ECO:0000259" key="6">
    <source>
        <dbReference type="SMART" id="SM00645"/>
    </source>
</evidence>
<dbReference type="SUPFAM" id="SSF54001">
    <property type="entry name" value="Cysteine proteinases"/>
    <property type="match status" value="1"/>
</dbReference>
<organism evidence="8 9">
    <name type="scientific">Babesia ovata</name>
    <dbReference type="NCBI Taxonomy" id="189622"/>
    <lineage>
        <taxon>Eukaryota</taxon>
        <taxon>Sar</taxon>
        <taxon>Alveolata</taxon>
        <taxon>Apicomplexa</taxon>
        <taxon>Aconoidasida</taxon>
        <taxon>Piroplasmida</taxon>
        <taxon>Babesiidae</taxon>
        <taxon>Babesia</taxon>
    </lineage>
</organism>
<evidence type="ECO:0000313" key="8">
    <source>
        <dbReference type="EMBL" id="GBE60918.1"/>
    </source>
</evidence>
<dbReference type="VEuPathDB" id="PiroplasmaDB:BOVATA_024110"/>
<dbReference type="CDD" id="cd02248">
    <property type="entry name" value="Peptidase_C1A"/>
    <property type="match status" value="1"/>
</dbReference>
<keyword evidence="3" id="KW-1015">Disulfide bond</keyword>
<keyword evidence="2" id="KW-0865">Zymogen</keyword>
<dbReference type="PRINTS" id="PR00705">
    <property type="entry name" value="PAPAIN"/>
</dbReference>
<keyword evidence="5" id="KW-0472">Membrane</keyword>
<feature type="domain" description="Cathepsin propeptide inhibitor" evidence="7">
    <location>
        <begin position="130"/>
        <end position="187"/>
    </location>
</feature>
<proteinExistence type="inferred from homology"/>
<reference evidence="8 9" key="1">
    <citation type="journal article" date="2017" name="BMC Genomics">
        <title>Whole-genome assembly of Babesia ovata and comparative genomics between closely related pathogens.</title>
        <authorList>
            <person name="Yamagishi J."/>
            <person name="Asada M."/>
            <person name="Hakimi H."/>
            <person name="Tanaka T.Q."/>
            <person name="Sugimoto C."/>
            <person name="Kawazu S."/>
        </authorList>
    </citation>
    <scope>NUCLEOTIDE SEQUENCE [LARGE SCALE GENOMIC DNA]</scope>
    <source>
        <strain evidence="8 9">Miyake</strain>
    </source>
</reference>
<feature type="transmembrane region" description="Helical" evidence="5">
    <location>
        <begin position="47"/>
        <end position="68"/>
    </location>
</feature>
<dbReference type="PANTHER" id="PTHR12411">
    <property type="entry name" value="CYSTEINE PROTEASE FAMILY C1-RELATED"/>
    <property type="match status" value="1"/>
</dbReference>
<gene>
    <name evidence="8" type="ORF">BOVATA_024110</name>
</gene>
<dbReference type="AlphaFoldDB" id="A0A2H6KD50"/>
<evidence type="ECO:0000256" key="2">
    <source>
        <dbReference type="ARBA" id="ARBA00023145"/>
    </source>
</evidence>
<evidence type="ECO:0000256" key="3">
    <source>
        <dbReference type="ARBA" id="ARBA00023157"/>
    </source>
</evidence>
<dbReference type="Gene3D" id="3.90.70.10">
    <property type="entry name" value="Cysteine proteinases"/>
    <property type="match status" value="1"/>
</dbReference>
<dbReference type="InterPro" id="IPR000668">
    <property type="entry name" value="Peptidase_C1A_C"/>
</dbReference>
<dbReference type="OrthoDB" id="190265at2759"/>
<comment type="similarity">
    <text evidence="1">Belongs to the peptidase C1 family.</text>
</comment>
<dbReference type="PROSITE" id="PS00139">
    <property type="entry name" value="THIOL_PROTEASE_CYS"/>
    <property type="match status" value="1"/>
</dbReference>
<keyword evidence="8" id="KW-0378">Hydrolase</keyword>
<dbReference type="EMBL" id="BDSA01000002">
    <property type="protein sequence ID" value="GBE60918.1"/>
    <property type="molecule type" value="Genomic_DNA"/>
</dbReference>